<gene>
    <name evidence="2" type="ORF">BJ085DRAFT_31894</name>
</gene>
<dbReference type="EMBL" id="ML003255">
    <property type="protein sequence ID" value="RKP34312.1"/>
    <property type="molecule type" value="Genomic_DNA"/>
</dbReference>
<name>A0A4P9ZP36_9FUNG</name>
<feature type="compositionally biased region" description="Low complexity" evidence="1">
    <location>
        <begin position="185"/>
        <end position="203"/>
    </location>
</feature>
<dbReference type="Proteomes" id="UP000268162">
    <property type="component" value="Unassembled WGS sequence"/>
</dbReference>
<evidence type="ECO:0000313" key="3">
    <source>
        <dbReference type="Proteomes" id="UP000268162"/>
    </source>
</evidence>
<feature type="compositionally biased region" description="Polar residues" evidence="1">
    <location>
        <begin position="40"/>
        <end position="49"/>
    </location>
</feature>
<feature type="compositionally biased region" description="Low complexity" evidence="1">
    <location>
        <begin position="58"/>
        <end position="68"/>
    </location>
</feature>
<feature type="compositionally biased region" description="Low complexity" evidence="1">
    <location>
        <begin position="1"/>
        <end position="39"/>
    </location>
</feature>
<feature type="compositionally biased region" description="Polar residues" evidence="1">
    <location>
        <begin position="133"/>
        <end position="143"/>
    </location>
</feature>
<accession>A0A4P9ZP36</accession>
<evidence type="ECO:0000256" key="1">
    <source>
        <dbReference type="SAM" id="MobiDB-lite"/>
    </source>
</evidence>
<feature type="compositionally biased region" description="Polar residues" evidence="1">
    <location>
        <begin position="151"/>
        <end position="183"/>
    </location>
</feature>
<keyword evidence="3" id="KW-1185">Reference proteome</keyword>
<feature type="compositionally biased region" description="Polar residues" evidence="1">
    <location>
        <begin position="204"/>
        <end position="221"/>
    </location>
</feature>
<feature type="compositionally biased region" description="Polar residues" evidence="1">
    <location>
        <begin position="116"/>
        <end position="125"/>
    </location>
</feature>
<feature type="compositionally biased region" description="Polar residues" evidence="1">
    <location>
        <begin position="85"/>
        <end position="108"/>
    </location>
</feature>
<sequence>MSDRNSPYYYNYPNGGNRQISYNQQSGSGASSQGSPTSSIYNIPPSSTYRPPPSLAYSQSSTSGGSSSFPYTNSHLPPPDMRTIYPSNTSQQSSPYLSNPSMPDTSFWSDPFPGLNPSQLTQYSLPESHVDPFTNQVADSNGPDQHRSLGNLFTRSFSSPTTVHIRQSYSQSSAQPVRPNSATHPPFYYSPSSSQPMRSNSVSTVTTQLKNWSIQDSNSGDMSDDDH</sequence>
<reference evidence="3" key="1">
    <citation type="journal article" date="2018" name="Nat. Microbiol.">
        <title>Leveraging single-cell genomics to expand the fungal tree of life.</title>
        <authorList>
            <person name="Ahrendt S.R."/>
            <person name="Quandt C.A."/>
            <person name="Ciobanu D."/>
            <person name="Clum A."/>
            <person name="Salamov A."/>
            <person name="Andreopoulos B."/>
            <person name="Cheng J.F."/>
            <person name="Woyke T."/>
            <person name="Pelin A."/>
            <person name="Henrissat B."/>
            <person name="Reynolds N.K."/>
            <person name="Benny G.L."/>
            <person name="Smith M.E."/>
            <person name="James T.Y."/>
            <person name="Grigoriev I.V."/>
        </authorList>
    </citation>
    <scope>NUCLEOTIDE SEQUENCE [LARGE SCALE GENOMIC DNA]</scope>
    <source>
        <strain evidence="3">RSA 468</strain>
    </source>
</reference>
<proteinExistence type="predicted"/>
<organism evidence="2 3">
    <name type="scientific">Dimargaris cristalligena</name>
    <dbReference type="NCBI Taxonomy" id="215637"/>
    <lineage>
        <taxon>Eukaryota</taxon>
        <taxon>Fungi</taxon>
        <taxon>Fungi incertae sedis</taxon>
        <taxon>Zoopagomycota</taxon>
        <taxon>Kickxellomycotina</taxon>
        <taxon>Dimargaritomycetes</taxon>
        <taxon>Dimargaritales</taxon>
        <taxon>Dimargaritaceae</taxon>
        <taxon>Dimargaris</taxon>
    </lineage>
</organism>
<protein>
    <submittedName>
        <fullName evidence="2">Uncharacterized protein</fullName>
    </submittedName>
</protein>
<dbReference type="AlphaFoldDB" id="A0A4P9ZP36"/>
<feature type="region of interest" description="Disordered" evidence="1">
    <location>
        <begin position="1"/>
        <end position="227"/>
    </location>
</feature>
<evidence type="ECO:0000313" key="2">
    <source>
        <dbReference type="EMBL" id="RKP34312.1"/>
    </source>
</evidence>